<name>A0AAV4MJF6_9ARAC</name>
<protein>
    <submittedName>
        <fullName evidence="1">Uncharacterized protein</fullName>
    </submittedName>
</protein>
<evidence type="ECO:0000313" key="2">
    <source>
        <dbReference type="Proteomes" id="UP001054837"/>
    </source>
</evidence>
<dbReference type="EMBL" id="BPLQ01000493">
    <property type="protein sequence ID" value="GIX72079.1"/>
    <property type="molecule type" value="Genomic_DNA"/>
</dbReference>
<sequence length="94" mass="10753">MWTRCCCLLSYWSTEGGKGWSRGNHTVGKRVTIGCHIIINIPRERFGDGFYLGPPTPRSRMHLGDILSLDSHQVRKGVKGLGPCREEWRREREG</sequence>
<gene>
    <name evidence="1" type="ORF">CDAR_416541</name>
</gene>
<keyword evidence="2" id="KW-1185">Reference proteome</keyword>
<evidence type="ECO:0000313" key="1">
    <source>
        <dbReference type="EMBL" id="GIX72079.1"/>
    </source>
</evidence>
<organism evidence="1 2">
    <name type="scientific">Caerostris darwini</name>
    <dbReference type="NCBI Taxonomy" id="1538125"/>
    <lineage>
        <taxon>Eukaryota</taxon>
        <taxon>Metazoa</taxon>
        <taxon>Ecdysozoa</taxon>
        <taxon>Arthropoda</taxon>
        <taxon>Chelicerata</taxon>
        <taxon>Arachnida</taxon>
        <taxon>Araneae</taxon>
        <taxon>Araneomorphae</taxon>
        <taxon>Entelegynae</taxon>
        <taxon>Araneoidea</taxon>
        <taxon>Araneidae</taxon>
        <taxon>Caerostris</taxon>
    </lineage>
</organism>
<reference evidence="1 2" key="1">
    <citation type="submission" date="2021-06" db="EMBL/GenBank/DDBJ databases">
        <title>Caerostris darwini draft genome.</title>
        <authorList>
            <person name="Kono N."/>
            <person name="Arakawa K."/>
        </authorList>
    </citation>
    <scope>NUCLEOTIDE SEQUENCE [LARGE SCALE GENOMIC DNA]</scope>
</reference>
<dbReference type="AlphaFoldDB" id="A0AAV4MJF6"/>
<comment type="caution">
    <text evidence="1">The sequence shown here is derived from an EMBL/GenBank/DDBJ whole genome shotgun (WGS) entry which is preliminary data.</text>
</comment>
<proteinExistence type="predicted"/>
<accession>A0AAV4MJF6</accession>
<dbReference type="Proteomes" id="UP001054837">
    <property type="component" value="Unassembled WGS sequence"/>
</dbReference>